<organism evidence="3 4">
    <name type="scientific">Miscanthus lutarioriparius</name>
    <dbReference type="NCBI Taxonomy" id="422564"/>
    <lineage>
        <taxon>Eukaryota</taxon>
        <taxon>Viridiplantae</taxon>
        <taxon>Streptophyta</taxon>
        <taxon>Embryophyta</taxon>
        <taxon>Tracheophyta</taxon>
        <taxon>Spermatophyta</taxon>
        <taxon>Magnoliopsida</taxon>
        <taxon>Liliopsida</taxon>
        <taxon>Poales</taxon>
        <taxon>Poaceae</taxon>
        <taxon>PACMAD clade</taxon>
        <taxon>Panicoideae</taxon>
        <taxon>Andropogonodae</taxon>
        <taxon>Andropogoneae</taxon>
        <taxon>Saccharinae</taxon>
        <taxon>Miscanthus</taxon>
    </lineage>
</organism>
<keyword evidence="2" id="KW-0472">Membrane</keyword>
<evidence type="ECO:0000256" key="1">
    <source>
        <dbReference type="ARBA" id="ARBA00004370"/>
    </source>
</evidence>
<evidence type="ECO:0000313" key="3">
    <source>
        <dbReference type="EMBL" id="CAD6256349.1"/>
    </source>
</evidence>
<reference evidence="3" key="1">
    <citation type="submission" date="2020-10" db="EMBL/GenBank/DDBJ databases">
        <authorList>
            <person name="Han B."/>
            <person name="Lu T."/>
            <person name="Zhao Q."/>
            <person name="Huang X."/>
            <person name="Zhao Y."/>
        </authorList>
    </citation>
    <scope>NUCLEOTIDE SEQUENCE</scope>
</reference>
<comment type="caution">
    <text evidence="3">The sequence shown here is derived from an EMBL/GenBank/DDBJ whole genome shotgun (WGS) entry which is preliminary data.</text>
</comment>
<name>A0A811QFX4_9POAL</name>
<dbReference type="GO" id="GO:0009506">
    <property type="term" value="C:plasmodesma"/>
    <property type="evidence" value="ECO:0007669"/>
    <property type="project" value="TreeGrafter"/>
</dbReference>
<gene>
    <name evidence="3" type="ORF">NCGR_LOCUS39857</name>
</gene>
<sequence length="268" mass="30526">MAGVARGWRPTMRRAMAAPEDPTWGRLPATRRASAATVRISWLRIAFCCYSCGIPLQYFDKWSRRHRIWTLEPQNGTQKFFAFVAKNLSKLWVTTLLVLFIQWVLFRPIDVKPHAFDLQQADAMAATPGAPHLRFNLTAYLLFKNAHNYYSTNYDNLAVSVLYAGEKLGPVDDELPSFKQDPHGSTVIRLVCVGQLRNASSTVAEMFSSDRDKGLFEMVVRMRVTLGYKSWPFKDEYFTIYDCSLSSPFPQTGEPALSSPAWCKTYDI</sequence>
<dbReference type="PANTHER" id="PTHR31415">
    <property type="entry name" value="OS05G0367900 PROTEIN"/>
    <property type="match status" value="1"/>
</dbReference>
<dbReference type="InterPro" id="IPR044839">
    <property type="entry name" value="NDR1-like"/>
</dbReference>
<accession>A0A811QFX4</accession>
<proteinExistence type="predicted"/>
<dbReference type="GO" id="GO:0098542">
    <property type="term" value="P:defense response to other organism"/>
    <property type="evidence" value="ECO:0007669"/>
    <property type="project" value="InterPro"/>
</dbReference>
<dbReference type="Proteomes" id="UP000604825">
    <property type="component" value="Unassembled WGS sequence"/>
</dbReference>
<evidence type="ECO:0000256" key="2">
    <source>
        <dbReference type="ARBA" id="ARBA00023136"/>
    </source>
</evidence>
<evidence type="ECO:0008006" key="5">
    <source>
        <dbReference type="Google" id="ProtNLM"/>
    </source>
</evidence>
<keyword evidence="4" id="KW-1185">Reference proteome</keyword>
<dbReference type="PANTHER" id="PTHR31415:SF15">
    <property type="entry name" value="OS02G0538700 PROTEIN"/>
    <property type="match status" value="1"/>
</dbReference>
<comment type="subcellular location">
    <subcellularLocation>
        <location evidence="1">Membrane</location>
    </subcellularLocation>
</comment>
<dbReference type="EMBL" id="CAJGYO010000010">
    <property type="protein sequence ID" value="CAD6256349.1"/>
    <property type="molecule type" value="Genomic_DNA"/>
</dbReference>
<protein>
    <recommendedName>
        <fullName evidence="5">Late embryogenesis abundant protein LEA-2 subgroup domain-containing protein</fullName>
    </recommendedName>
</protein>
<dbReference type="AlphaFoldDB" id="A0A811QFX4"/>
<dbReference type="GO" id="GO:0005886">
    <property type="term" value="C:plasma membrane"/>
    <property type="evidence" value="ECO:0007669"/>
    <property type="project" value="TreeGrafter"/>
</dbReference>
<evidence type="ECO:0000313" key="4">
    <source>
        <dbReference type="Proteomes" id="UP000604825"/>
    </source>
</evidence>
<dbReference type="OrthoDB" id="1863930at2759"/>